<dbReference type="Proteomes" id="UP000269396">
    <property type="component" value="Unassembled WGS sequence"/>
</dbReference>
<dbReference type="EMBL" id="UZAL01027697">
    <property type="protein sequence ID" value="VDP34818.1"/>
    <property type="molecule type" value="Genomic_DNA"/>
</dbReference>
<proteinExistence type="predicted"/>
<accession>A0A3P8DM38</accession>
<evidence type="ECO:0000313" key="1">
    <source>
        <dbReference type="EMBL" id="VDP34818.1"/>
    </source>
</evidence>
<sequence>MNATRRAPQYPRLPLLLPAPTEERFKEPLPLSFNPTERLFDGVVSVVEVVAANTVAPVVLTGFKLLPKRAMSK</sequence>
<name>A0A3P8DM38_9TREM</name>
<protein>
    <submittedName>
        <fullName evidence="1">Uncharacterized protein</fullName>
    </submittedName>
</protein>
<evidence type="ECO:0000313" key="2">
    <source>
        <dbReference type="Proteomes" id="UP000269396"/>
    </source>
</evidence>
<dbReference type="AlphaFoldDB" id="A0A3P8DM38"/>
<keyword evidence="2" id="KW-1185">Reference proteome</keyword>
<reference evidence="1 2" key="1">
    <citation type="submission" date="2018-11" db="EMBL/GenBank/DDBJ databases">
        <authorList>
            <consortium name="Pathogen Informatics"/>
        </authorList>
    </citation>
    <scope>NUCLEOTIDE SEQUENCE [LARGE SCALE GENOMIC DNA]</scope>
    <source>
        <strain>Denwood</strain>
        <strain evidence="2">Zambia</strain>
    </source>
</reference>
<organism evidence="1 2">
    <name type="scientific">Schistosoma mattheei</name>
    <dbReference type="NCBI Taxonomy" id="31246"/>
    <lineage>
        <taxon>Eukaryota</taxon>
        <taxon>Metazoa</taxon>
        <taxon>Spiralia</taxon>
        <taxon>Lophotrochozoa</taxon>
        <taxon>Platyhelminthes</taxon>
        <taxon>Trematoda</taxon>
        <taxon>Digenea</taxon>
        <taxon>Strigeidida</taxon>
        <taxon>Schistosomatoidea</taxon>
        <taxon>Schistosomatidae</taxon>
        <taxon>Schistosoma</taxon>
    </lineage>
</organism>
<gene>
    <name evidence="1" type="ORF">SMTD_LOCUS6617</name>
</gene>